<proteinExistence type="predicted"/>
<dbReference type="GeneID" id="24172226"/>
<reference evidence="5 6" key="1">
    <citation type="submission" date="2013-12" db="EMBL/GenBank/DDBJ databases">
        <title>Ecological redundancy of diverse viral populations within a natural community.</title>
        <authorList>
            <person name="Gregory A.C."/>
            <person name="LaButti K."/>
            <person name="Copeland A."/>
            <person name="Woyke T."/>
            <person name="Sullivan M.B."/>
        </authorList>
    </citation>
    <scope>NUCLEOTIDE SEQUENCE [LARGE SCALE GENOMIC DNA]</scope>
    <source>
        <strain evidence="4">Syn7803C2</strain>
        <strain evidence="2">Syn7803C85</strain>
        <strain evidence="3">Syn7803US33</strain>
    </source>
</reference>
<dbReference type="Gene3D" id="3.30.300.200">
    <property type="match status" value="1"/>
</dbReference>
<organism evidence="3 7">
    <name type="scientific">Synechococcus phage ACG-2014e</name>
    <dbReference type="NCBI Taxonomy" id="1493510"/>
    <lineage>
        <taxon>Viruses</taxon>
        <taxon>Duplodnaviria</taxon>
        <taxon>Heunggongvirae</taxon>
        <taxon>Uroviricota</taxon>
        <taxon>Caudoviricetes</taxon>
        <taxon>Pantevenvirales</taxon>
        <taxon>Kyanoviridae</taxon>
        <taxon>Chalconvirus</taxon>
        <taxon>Chalconvirus acg2014e</taxon>
    </lineage>
</organism>
<gene>
    <name evidence="4" type="ORF">Syn7803C2_82</name>
    <name evidence="2" type="ORF">Syn7803C85_84</name>
    <name evidence="3" type="ORF">Syn7803US33_81</name>
</gene>
<dbReference type="OrthoDB" id="668at10239"/>
<evidence type="ECO:0000259" key="1">
    <source>
        <dbReference type="Pfam" id="PF21379"/>
    </source>
</evidence>
<keyword evidence="6" id="KW-1185">Reference proteome</keyword>
<dbReference type="Proteomes" id="UP000185283">
    <property type="component" value="Segment"/>
</dbReference>
<accession>A0A0E3HJQ8</accession>
<evidence type="ECO:0000313" key="4">
    <source>
        <dbReference type="EMBL" id="AIX45001.1"/>
    </source>
</evidence>
<dbReference type="RefSeq" id="YP_009134584.1">
    <property type="nucleotide sequence ID" value="NC_026928.1"/>
</dbReference>
<evidence type="ECO:0000313" key="2">
    <source>
        <dbReference type="EMBL" id="AIX20547.1"/>
    </source>
</evidence>
<feature type="domain" description="Baseplate wedge protein gp6-like N-terminal helical" evidence="1">
    <location>
        <begin position="11"/>
        <end position="83"/>
    </location>
</feature>
<dbReference type="Proteomes" id="UP000033005">
    <property type="component" value="Segment"/>
</dbReference>
<dbReference type="KEGG" id="vg:24172226"/>
<dbReference type="Proteomes" id="UP000185284">
    <property type="component" value="Segment"/>
</dbReference>
<dbReference type="EMBL" id="KJ019156">
    <property type="protein sequence ID" value="AIX45001.1"/>
    <property type="molecule type" value="Genomic_DNA"/>
</dbReference>
<evidence type="ECO:0000313" key="7">
    <source>
        <dbReference type="Proteomes" id="UP000185284"/>
    </source>
</evidence>
<evidence type="ECO:0000313" key="6">
    <source>
        <dbReference type="Proteomes" id="UP000185283"/>
    </source>
</evidence>
<sequence length="598" mass="66448">MPYTQVANLDFEDIKSALKDYLRATSDFTDYDFEGSALSALLDTLAYNTYYTAFNTNMVVNELFIDSATLRDNVVSLAKQLGYTPKSATAPVAYISFTASYSNSTSDTELILKKGTGFVANYDNTLYQYVVLNDAKAQVSNDVATFTNVPVYEGTQVVNTFTINTSLKNQKFILDNDKIDTNTIEVKVFPTGSGLNELYQITNNILDVDGNSKVVFLDEVEDERYQLVLGDGVLGKKLENGARVEVSYIKTNGSESNGVRTFIFSGVLENVNGASPQSISTSITNVVPSSGGEEIETTAKIKFNAPKSYGAQDRAVTAQDYGAIVRNIYPSTSDIIIFGGEDQVPPEYGKVFIVLKPNDAAFLTSLTKKDITDKLKKYMVASVQPVIVDPSVLYIELTSKIFYNSLITDETPAQVRDKVIGSVQSYLDTSDTEKFNGKFRYSKIVGVIDDTERSINSNLTSVMMRKDFYPTLNSTFYYEVCFQNEFDTDCDDPVLSSTGFRVTEYPNFDVYVEDRSGKIVLYRLDTVTGEKVVLDSDIGDIDYVNGELKMYALTIIKGTYFDNRISLRVKPLSNDVKALREVYLDVDVANSSFTAYKE</sequence>
<evidence type="ECO:0000313" key="3">
    <source>
        <dbReference type="EMBL" id="AIX29762.1"/>
    </source>
</evidence>
<evidence type="ECO:0000313" key="5">
    <source>
        <dbReference type="Proteomes" id="UP000033005"/>
    </source>
</evidence>
<protein>
    <submittedName>
        <fullName evidence="3">Baseplate wedge protein</fullName>
    </submittedName>
</protein>
<dbReference type="Pfam" id="PF21379">
    <property type="entry name" value="Gp6-like_1st"/>
    <property type="match status" value="1"/>
</dbReference>
<dbReference type="EMBL" id="KJ019094">
    <property type="protein sequence ID" value="AIX29762.1"/>
    <property type="molecule type" value="Genomic_DNA"/>
</dbReference>
<name>A0A0E3HJQ8_9CAUD</name>
<dbReference type="EMBL" id="KJ019054">
    <property type="protein sequence ID" value="AIX20547.1"/>
    <property type="molecule type" value="Genomic_DNA"/>
</dbReference>
<dbReference type="InterPro" id="IPR049026">
    <property type="entry name" value="Gp6-like_N"/>
</dbReference>